<sequence>MLGPRSPNRSGGPRVNTAHLFVAGATVHCPFTVLRHRRKTRSQLPPAQDLRRGPGDQRRGQQRSFLLVLVSQQSCGAHGGCHPFFSAPRQLPESSRLRRDTERRPLDPDFHSMQLGGGGVISPSATFWSEFGAIWVVVNPRVGR</sequence>
<dbReference type="EMBL" id="JANPWB010000011">
    <property type="protein sequence ID" value="KAJ1125864.1"/>
    <property type="molecule type" value="Genomic_DNA"/>
</dbReference>
<evidence type="ECO:0000256" key="1">
    <source>
        <dbReference type="SAM" id="MobiDB-lite"/>
    </source>
</evidence>
<organism evidence="3 4">
    <name type="scientific">Pleurodeles waltl</name>
    <name type="common">Iberian ribbed newt</name>
    <dbReference type="NCBI Taxonomy" id="8319"/>
    <lineage>
        <taxon>Eukaryota</taxon>
        <taxon>Metazoa</taxon>
        <taxon>Chordata</taxon>
        <taxon>Craniata</taxon>
        <taxon>Vertebrata</taxon>
        <taxon>Euteleostomi</taxon>
        <taxon>Amphibia</taxon>
        <taxon>Batrachia</taxon>
        <taxon>Caudata</taxon>
        <taxon>Salamandroidea</taxon>
        <taxon>Salamandridae</taxon>
        <taxon>Pleurodelinae</taxon>
        <taxon>Pleurodeles</taxon>
    </lineage>
</organism>
<feature type="region of interest" description="Disordered" evidence="1">
    <location>
        <begin position="37"/>
        <end position="62"/>
    </location>
</feature>
<accession>A0AAV7PDJ1</accession>
<feature type="region of interest" description="Disordered" evidence="1">
    <location>
        <begin position="86"/>
        <end position="111"/>
    </location>
</feature>
<keyword evidence="2" id="KW-0472">Membrane</keyword>
<keyword evidence="4" id="KW-1185">Reference proteome</keyword>
<keyword evidence="2" id="KW-1133">Transmembrane helix</keyword>
<proteinExistence type="predicted"/>
<reference evidence="3" key="1">
    <citation type="journal article" date="2022" name="bioRxiv">
        <title>Sequencing and chromosome-scale assembly of the giantPleurodeles waltlgenome.</title>
        <authorList>
            <person name="Brown T."/>
            <person name="Elewa A."/>
            <person name="Iarovenko S."/>
            <person name="Subramanian E."/>
            <person name="Araus A.J."/>
            <person name="Petzold A."/>
            <person name="Susuki M."/>
            <person name="Suzuki K.-i.T."/>
            <person name="Hayashi T."/>
            <person name="Toyoda A."/>
            <person name="Oliveira C."/>
            <person name="Osipova E."/>
            <person name="Leigh N.D."/>
            <person name="Simon A."/>
            <person name="Yun M.H."/>
        </authorList>
    </citation>
    <scope>NUCLEOTIDE SEQUENCE</scope>
    <source>
        <strain evidence="3">20211129_DDA</strain>
        <tissue evidence="3">Liver</tissue>
    </source>
</reference>
<gene>
    <name evidence="3" type="ORF">NDU88_004279</name>
</gene>
<name>A0AAV7PDJ1_PLEWA</name>
<dbReference type="AlphaFoldDB" id="A0AAV7PDJ1"/>
<evidence type="ECO:0000313" key="3">
    <source>
        <dbReference type="EMBL" id="KAJ1125864.1"/>
    </source>
</evidence>
<feature type="transmembrane region" description="Helical" evidence="2">
    <location>
        <begin position="15"/>
        <end position="34"/>
    </location>
</feature>
<dbReference type="Proteomes" id="UP001066276">
    <property type="component" value="Chromosome 7"/>
</dbReference>
<comment type="caution">
    <text evidence="3">The sequence shown here is derived from an EMBL/GenBank/DDBJ whole genome shotgun (WGS) entry which is preliminary data.</text>
</comment>
<keyword evidence="2" id="KW-0812">Transmembrane</keyword>
<evidence type="ECO:0000256" key="2">
    <source>
        <dbReference type="SAM" id="Phobius"/>
    </source>
</evidence>
<feature type="compositionally biased region" description="Basic and acidic residues" evidence="1">
    <location>
        <begin position="49"/>
        <end position="59"/>
    </location>
</feature>
<feature type="compositionally biased region" description="Basic and acidic residues" evidence="1">
    <location>
        <begin position="95"/>
        <end position="110"/>
    </location>
</feature>
<evidence type="ECO:0000313" key="4">
    <source>
        <dbReference type="Proteomes" id="UP001066276"/>
    </source>
</evidence>
<protein>
    <submittedName>
        <fullName evidence="3">Uncharacterized protein</fullName>
    </submittedName>
</protein>